<evidence type="ECO:0000256" key="2">
    <source>
        <dbReference type="ARBA" id="ARBA00022737"/>
    </source>
</evidence>
<feature type="signal peptide" evidence="4">
    <location>
        <begin position="1"/>
        <end position="16"/>
    </location>
</feature>
<dbReference type="SMART" id="SM00364">
    <property type="entry name" value="LRR_BAC"/>
    <property type="match status" value="7"/>
</dbReference>
<keyword evidence="1" id="KW-0433">Leucine-rich repeat</keyword>
<dbReference type="PANTHER" id="PTHR24366">
    <property type="entry name" value="IG(IMMUNOGLOBULIN) AND LRR(LEUCINE RICH REPEAT) DOMAINS"/>
    <property type="match status" value="1"/>
</dbReference>
<dbReference type="EMBL" id="GANO01003786">
    <property type="protein sequence ID" value="JAB56085.1"/>
    <property type="molecule type" value="mRNA"/>
</dbReference>
<keyword evidence="2" id="KW-0677">Repeat</keyword>
<dbReference type="Pfam" id="PF00560">
    <property type="entry name" value="LRR_1"/>
    <property type="match status" value="1"/>
</dbReference>
<feature type="compositionally biased region" description="Acidic residues" evidence="3">
    <location>
        <begin position="694"/>
        <end position="703"/>
    </location>
</feature>
<protein>
    <submittedName>
        <fullName evidence="5">Putative membrane glycoprotein lig-1</fullName>
    </submittedName>
</protein>
<dbReference type="InterPro" id="IPR032675">
    <property type="entry name" value="LRR_dom_sf"/>
</dbReference>
<evidence type="ECO:0000256" key="3">
    <source>
        <dbReference type="SAM" id="MobiDB-lite"/>
    </source>
</evidence>
<dbReference type="SMART" id="SM00365">
    <property type="entry name" value="LRR_SD22"/>
    <property type="match status" value="6"/>
</dbReference>
<feature type="region of interest" description="Disordered" evidence="3">
    <location>
        <begin position="673"/>
        <end position="703"/>
    </location>
</feature>
<feature type="non-terminal residue" evidence="5">
    <location>
        <position position="703"/>
    </location>
</feature>
<evidence type="ECO:0000256" key="4">
    <source>
        <dbReference type="SAM" id="SignalP"/>
    </source>
</evidence>
<proteinExistence type="evidence at transcript level"/>
<dbReference type="Gene3D" id="3.80.10.10">
    <property type="entry name" value="Ribonuclease Inhibitor"/>
    <property type="match status" value="3"/>
</dbReference>
<feature type="chain" id="PRO_5004659365" evidence="4">
    <location>
        <begin position="17"/>
        <end position="703"/>
    </location>
</feature>
<feature type="region of interest" description="Disordered" evidence="3">
    <location>
        <begin position="615"/>
        <end position="651"/>
    </location>
</feature>
<keyword evidence="4" id="KW-0732">Signal</keyword>
<organism evidence="5">
    <name type="scientific">Corethrella appendiculata</name>
    <dbReference type="NCBI Taxonomy" id="1370023"/>
    <lineage>
        <taxon>Eukaryota</taxon>
        <taxon>Metazoa</taxon>
        <taxon>Ecdysozoa</taxon>
        <taxon>Arthropoda</taxon>
        <taxon>Hexapoda</taxon>
        <taxon>Insecta</taxon>
        <taxon>Pterygota</taxon>
        <taxon>Neoptera</taxon>
        <taxon>Endopterygota</taxon>
        <taxon>Diptera</taxon>
        <taxon>Nematocera</taxon>
        <taxon>Culicoidea</taxon>
        <taxon>Chaoboridae</taxon>
        <taxon>Corethrella</taxon>
    </lineage>
</organism>
<sequence>MATLLYTIFGITAGASLHCAVRREISPCTCSPHEMFANTIKVKCEQMESFNQVVDALSDRFTPDYNIWLTISHSQLKDLETRTFAEMNMNIKNLKLHFDNLTSLPASTFQYLNRIEFFSLADNQFEEIPRDVLINLPNIGTIELARGRIKHLLNDDFRDLHNLRYLFLGTNQIQRIEQYALPRTLVSLQLAENNITTMNGSLRYLNDIKYLFLDNNNLTSLDDELPIKSSNLAMINVENNHLQHLPSSIKNLKNLEYVQLQNNELKSLDELFQHASKLQSLRVDNNKLQYLSKDEFLEMEKLEELRLSQNQLTSLNGSLLNIHRLHRANFSYNLLKEFSLAEITGLRNLRILDLSHNRIDTLIGRMENMVESGSLVYELRLQNNLLKSLNGALNGLNNLRILNLASNRLETITPEDLIGMEELENLDLSYNRLKTLNELSKTFLPSLETLNASYNLLTIMEKDFHGLPILCTADLSNNMISTLSTDLVSNTRCSNHGVENKLEIYLQENPVLCDELLPELVAAMEMYHTRLIGIAHCIVPQQMPIDSPMFMQPPIPLLPKLLKPQLPLGQTSMMLQPPSIVQIIVPAPLAKPQPQTNIDQQQQQHYDDVKYDSQPEMETMAPPPEDIIQQNDNHSNTNGQNKSSVSSQITTSTTTTMQTILEFKNVIHETILNSPSPPEVLPLPIDKAQGLQTEPEEPPELLQ</sequence>
<dbReference type="Pfam" id="PF13855">
    <property type="entry name" value="LRR_8"/>
    <property type="match status" value="3"/>
</dbReference>
<dbReference type="AlphaFoldDB" id="U5EFM0"/>
<dbReference type="PRINTS" id="PR00019">
    <property type="entry name" value="LEURICHRPT"/>
</dbReference>
<evidence type="ECO:0000256" key="1">
    <source>
        <dbReference type="ARBA" id="ARBA00022614"/>
    </source>
</evidence>
<feature type="compositionally biased region" description="Polar residues" evidence="3">
    <location>
        <begin position="628"/>
        <end position="642"/>
    </location>
</feature>
<dbReference type="SUPFAM" id="SSF52058">
    <property type="entry name" value="L domain-like"/>
    <property type="match status" value="2"/>
</dbReference>
<reference evidence="5" key="1">
    <citation type="journal article" date="2014" name="Insect Biochem. Mol. Biol.">
        <title>An insight into the sialome of the frog biting fly, Corethrella appendiculata.</title>
        <authorList>
            <person name="Ribeiro J.M.C."/>
            <person name="Chagas A.C."/>
            <person name="Pham V.M."/>
            <person name="Lounibos L.P."/>
            <person name="Calvo E."/>
        </authorList>
    </citation>
    <scope>NUCLEOTIDE SEQUENCE</scope>
    <source>
        <tissue evidence="5">Salivary glands</tissue>
    </source>
</reference>
<dbReference type="InterPro" id="IPR001611">
    <property type="entry name" value="Leu-rich_rpt"/>
</dbReference>
<dbReference type="PROSITE" id="PS51450">
    <property type="entry name" value="LRR"/>
    <property type="match status" value="4"/>
</dbReference>
<evidence type="ECO:0000313" key="5">
    <source>
        <dbReference type="EMBL" id="JAB56085.1"/>
    </source>
</evidence>
<dbReference type="InterPro" id="IPR003591">
    <property type="entry name" value="Leu-rich_rpt_typical-subtyp"/>
</dbReference>
<accession>U5EFM0</accession>
<dbReference type="PANTHER" id="PTHR24366:SF96">
    <property type="entry name" value="LEUCINE RICH REPEAT CONTAINING 53"/>
    <property type="match status" value="1"/>
</dbReference>
<dbReference type="SMART" id="SM00369">
    <property type="entry name" value="LRR_TYP"/>
    <property type="match status" value="11"/>
</dbReference>
<name>U5EFM0_9DIPT</name>